<protein>
    <submittedName>
        <fullName evidence="2">Uncharacterized protein</fullName>
    </submittedName>
</protein>
<comment type="caution">
    <text evidence="2">The sequence shown here is derived from an EMBL/GenBank/DDBJ whole genome shotgun (WGS) entry which is preliminary data.</text>
</comment>
<feature type="region of interest" description="Disordered" evidence="1">
    <location>
        <begin position="1"/>
        <end position="21"/>
    </location>
</feature>
<dbReference type="EMBL" id="QFFM01000003">
    <property type="protein sequence ID" value="PWG66723.1"/>
    <property type="molecule type" value="Genomic_DNA"/>
</dbReference>
<feature type="compositionally biased region" description="Acidic residues" evidence="1">
    <location>
        <begin position="1"/>
        <end position="11"/>
    </location>
</feature>
<name>A0A2U2NC93_9BIFI</name>
<gene>
    <name evidence="2" type="ORF">DF196_02135</name>
</gene>
<dbReference type="RefSeq" id="WP_109056292.1">
    <property type="nucleotide sequence ID" value="NZ_QFFM01000003.1"/>
</dbReference>
<evidence type="ECO:0000256" key="1">
    <source>
        <dbReference type="SAM" id="MobiDB-lite"/>
    </source>
</evidence>
<organism evidence="2 3">
    <name type="scientific">Bifidobacterium callitrichidarum</name>
    <dbReference type="NCBI Taxonomy" id="2052941"/>
    <lineage>
        <taxon>Bacteria</taxon>
        <taxon>Bacillati</taxon>
        <taxon>Actinomycetota</taxon>
        <taxon>Actinomycetes</taxon>
        <taxon>Bifidobacteriales</taxon>
        <taxon>Bifidobacteriaceae</taxon>
        <taxon>Bifidobacterium</taxon>
    </lineage>
</organism>
<sequence>MNDLNDLDEMDTPTTPIPDLGPDLVVRPSVRALQRRAEEHRARALHHVSELCEQGRRDEVLRWLIPEMMRDPSLKKIRLWQLDVVMFGVGQERAFRTIRKAKALAGDKSNMKVGWANLGWALESQQDTIRMTSWLWTIMLREHLVDFRVPDGFPYEWIYRTPPGLQ</sequence>
<dbReference type="OrthoDB" id="10004806at2"/>
<reference evidence="2 3" key="1">
    <citation type="journal article" date="2018" name="Int. J. Syst. Evol. Microbiol.">
        <title>Bifidobacterium callitrichidarum sp. nov. from the faeces of the emperor tamarin (Saguinus imperator).</title>
        <authorList>
            <person name="Modesto M."/>
            <person name="Michelini S."/>
            <person name="Sansosti M.C."/>
            <person name="De Filippo C."/>
            <person name="Cavalieri D."/>
            <person name="Qvirist L."/>
            <person name="Andlid T."/>
            <person name="Spiezio C."/>
            <person name="Sandri C."/>
            <person name="Pascarelli S."/>
            <person name="Sgorbati B."/>
            <person name="Mattarelli P."/>
        </authorList>
    </citation>
    <scope>NUCLEOTIDE SEQUENCE [LARGE SCALE GENOMIC DNA]</scope>
    <source>
        <strain evidence="2 3">TRI 5</strain>
    </source>
</reference>
<proteinExistence type="predicted"/>
<keyword evidence="3" id="KW-1185">Reference proteome</keyword>
<accession>A0A2U2NC93</accession>
<dbReference type="AlphaFoldDB" id="A0A2U2NC93"/>
<dbReference type="Proteomes" id="UP000245876">
    <property type="component" value="Unassembled WGS sequence"/>
</dbReference>
<evidence type="ECO:0000313" key="3">
    <source>
        <dbReference type="Proteomes" id="UP000245876"/>
    </source>
</evidence>
<evidence type="ECO:0000313" key="2">
    <source>
        <dbReference type="EMBL" id="PWG66723.1"/>
    </source>
</evidence>